<dbReference type="InterPro" id="IPR040210">
    <property type="entry name" value="Cep85/Cep85L"/>
</dbReference>
<feature type="compositionally biased region" description="Basic and acidic residues" evidence="2">
    <location>
        <begin position="365"/>
        <end position="378"/>
    </location>
</feature>
<evidence type="ECO:0000256" key="1">
    <source>
        <dbReference type="SAM" id="Coils"/>
    </source>
</evidence>
<dbReference type="AlphaFoldDB" id="A0A9D4CFD4"/>
<dbReference type="EMBL" id="JAIWYP010000012">
    <property type="protein sequence ID" value="KAH3723674.1"/>
    <property type="molecule type" value="Genomic_DNA"/>
</dbReference>
<name>A0A9D4CFD4_DREPO</name>
<dbReference type="GO" id="GO:0005813">
    <property type="term" value="C:centrosome"/>
    <property type="evidence" value="ECO:0007669"/>
    <property type="project" value="TreeGrafter"/>
</dbReference>
<dbReference type="PANTHER" id="PTHR31075:SF4">
    <property type="entry name" value="CENTROSOMAL PROTEIN OF 85 KDA"/>
    <property type="match status" value="1"/>
</dbReference>
<keyword evidence="4" id="KW-1185">Reference proteome</keyword>
<reference evidence="3" key="2">
    <citation type="submission" date="2020-11" db="EMBL/GenBank/DDBJ databases">
        <authorList>
            <person name="McCartney M.A."/>
            <person name="Auch B."/>
            <person name="Kono T."/>
            <person name="Mallez S."/>
            <person name="Becker A."/>
            <person name="Gohl D.M."/>
            <person name="Silverstein K.A.T."/>
            <person name="Koren S."/>
            <person name="Bechman K.B."/>
            <person name="Herman A."/>
            <person name="Abrahante J.E."/>
            <person name="Garbe J."/>
        </authorList>
    </citation>
    <scope>NUCLEOTIDE SEQUENCE</scope>
    <source>
        <strain evidence="3">Duluth1</strain>
        <tissue evidence="3">Whole animal</tissue>
    </source>
</reference>
<keyword evidence="1" id="KW-0175">Coiled coil</keyword>
<protein>
    <submittedName>
        <fullName evidence="3">Uncharacterized protein</fullName>
    </submittedName>
</protein>
<evidence type="ECO:0000313" key="4">
    <source>
        <dbReference type="Proteomes" id="UP000828390"/>
    </source>
</evidence>
<proteinExistence type="predicted"/>
<feature type="compositionally biased region" description="Polar residues" evidence="2">
    <location>
        <begin position="330"/>
        <end position="344"/>
    </location>
</feature>
<dbReference type="PANTHER" id="PTHR31075">
    <property type="entry name" value="CENTROSOMAL PROTEIN OF 85 KDA"/>
    <property type="match status" value="1"/>
</dbReference>
<sequence length="553" mass="63049">MSWRGSNSHLDANVPDYQKMLQGRAPASGWSSTQPSLPSYSSRFPAASSGSYLHARNQSGLARTGSHPGYSTTYQPGKYGVPVESSGYNATSLSNYRSLAPDENSHWSENVYNDKTYGYVGREFDLEPYRSAAHRVTDYASDSGQRSHSTKRVDYSSDSGRNHIGRPSISDYSSDSGMNPRHQRQRSSDFELEIPSPDTSRSQSRSHNEDIFSSPVKSSIQAADFERFNNNQASFDDDEQPGQLQHNHYRKISQSEPSLDSHNEAKRNGNKAERRSDGHSDDQDSGPDREMGKQNSDTFRENFTSPPLYHGNVADLTLVQHGKMPRGKPSNLTSWQQEQRSSPSPRDLDLHTRLSLKPGLVHRPYSQDKKAFRDREFSSDNNTDSDLLRQNDTDSHRRVESQLRERVLELEELVKEYETKLRQRSHGTETRATFTQMQELEFRNAELRTELAKMKHQKQAEIEELEIKLGGVEHEVVQLKTALRKTQPATEDLREQLMKKDSELSQWQEKHSAAQSQYEAVRDKVAGMERYLADLPTLEEFTKNAEDISFNTY</sequence>
<feature type="coiled-coil region" evidence="1">
    <location>
        <begin position="400"/>
        <end position="524"/>
    </location>
</feature>
<accession>A0A9D4CFD4</accession>
<evidence type="ECO:0000313" key="3">
    <source>
        <dbReference type="EMBL" id="KAH3723674.1"/>
    </source>
</evidence>
<feature type="compositionally biased region" description="Basic and acidic residues" evidence="2">
    <location>
        <begin position="259"/>
        <end position="292"/>
    </location>
</feature>
<feature type="compositionally biased region" description="Basic and acidic residues" evidence="2">
    <location>
        <begin position="386"/>
        <end position="400"/>
    </location>
</feature>
<feature type="compositionally biased region" description="Polar residues" evidence="2">
    <location>
        <begin position="293"/>
        <end position="305"/>
    </location>
</feature>
<feature type="region of interest" description="Disordered" evidence="2">
    <location>
        <begin position="137"/>
        <end position="217"/>
    </location>
</feature>
<dbReference type="Proteomes" id="UP000828390">
    <property type="component" value="Unassembled WGS sequence"/>
</dbReference>
<feature type="region of interest" description="Disordered" evidence="2">
    <location>
        <begin position="23"/>
        <end position="42"/>
    </location>
</feature>
<reference evidence="3" key="1">
    <citation type="journal article" date="2019" name="bioRxiv">
        <title>The Genome of the Zebra Mussel, Dreissena polymorpha: A Resource for Invasive Species Research.</title>
        <authorList>
            <person name="McCartney M.A."/>
            <person name="Auch B."/>
            <person name="Kono T."/>
            <person name="Mallez S."/>
            <person name="Zhang Y."/>
            <person name="Obille A."/>
            <person name="Becker A."/>
            <person name="Abrahante J.E."/>
            <person name="Garbe J."/>
            <person name="Badalamenti J.P."/>
            <person name="Herman A."/>
            <person name="Mangelson H."/>
            <person name="Liachko I."/>
            <person name="Sullivan S."/>
            <person name="Sone E.D."/>
            <person name="Koren S."/>
            <person name="Silverstein K.A.T."/>
            <person name="Beckman K.B."/>
            <person name="Gohl D.M."/>
        </authorList>
    </citation>
    <scope>NUCLEOTIDE SEQUENCE</scope>
    <source>
        <strain evidence="3">Duluth1</strain>
        <tissue evidence="3">Whole animal</tissue>
    </source>
</reference>
<feature type="region of interest" description="Disordered" evidence="2">
    <location>
        <begin position="252"/>
        <end position="400"/>
    </location>
</feature>
<gene>
    <name evidence="3" type="ORF">DPMN_049468</name>
</gene>
<evidence type="ECO:0000256" key="2">
    <source>
        <dbReference type="SAM" id="MobiDB-lite"/>
    </source>
</evidence>
<organism evidence="3 4">
    <name type="scientific">Dreissena polymorpha</name>
    <name type="common">Zebra mussel</name>
    <name type="synonym">Mytilus polymorpha</name>
    <dbReference type="NCBI Taxonomy" id="45954"/>
    <lineage>
        <taxon>Eukaryota</taxon>
        <taxon>Metazoa</taxon>
        <taxon>Spiralia</taxon>
        <taxon>Lophotrochozoa</taxon>
        <taxon>Mollusca</taxon>
        <taxon>Bivalvia</taxon>
        <taxon>Autobranchia</taxon>
        <taxon>Heteroconchia</taxon>
        <taxon>Euheterodonta</taxon>
        <taxon>Imparidentia</taxon>
        <taxon>Neoheterodontei</taxon>
        <taxon>Myida</taxon>
        <taxon>Dreissenoidea</taxon>
        <taxon>Dreissenidae</taxon>
        <taxon>Dreissena</taxon>
    </lineage>
</organism>
<feature type="compositionally biased region" description="Low complexity" evidence="2">
    <location>
        <begin position="31"/>
        <end position="42"/>
    </location>
</feature>
<comment type="caution">
    <text evidence="3">The sequence shown here is derived from an EMBL/GenBank/DDBJ whole genome shotgun (WGS) entry which is preliminary data.</text>
</comment>